<feature type="non-terminal residue" evidence="1">
    <location>
        <position position="87"/>
    </location>
</feature>
<dbReference type="Proteomes" id="UP001145114">
    <property type="component" value="Unassembled WGS sequence"/>
</dbReference>
<organism evidence="1 2">
    <name type="scientific">Spiromyces aspiralis</name>
    <dbReference type="NCBI Taxonomy" id="68401"/>
    <lineage>
        <taxon>Eukaryota</taxon>
        <taxon>Fungi</taxon>
        <taxon>Fungi incertae sedis</taxon>
        <taxon>Zoopagomycota</taxon>
        <taxon>Kickxellomycotina</taxon>
        <taxon>Kickxellomycetes</taxon>
        <taxon>Kickxellales</taxon>
        <taxon>Kickxellaceae</taxon>
        <taxon>Spiromyces</taxon>
    </lineage>
</organism>
<gene>
    <name evidence="1" type="primary">hsp10</name>
    <name evidence="1" type="ORF">EV182_005685</name>
</gene>
<keyword evidence="1" id="KW-0346">Stress response</keyword>
<keyword evidence="2" id="KW-1185">Reference proteome</keyword>
<feature type="non-terminal residue" evidence="1">
    <location>
        <position position="1"/>
    </location>
</feature>
<evidence type="ECO:0000313" key="1">
    <source>
        <dbReference type="EMBL" id="KAJ1677666.1"/>
    </source>
</evidence>
<protein>
    <submittedName>
        <fullName evidence="1">Mitochondrial heat shock protein Hsp10</fullName>
    </submittedName>
</protein>
<reference evidence="1" key="1">
    <citation type="submission" date="2022-06" db="EMBL/GenBank/DDBJ databases">
        <title>Phylogenomic reconstructions and comparative analyses of Kickxellomycotina fungi.</title>
        <authorList>
            <person name="Reynolds N.K."/>
            <person name="Stajich J.E."/>
            <person name="Barry K."/>
            <person name="Grigoriev I.V."/>
            <person name="Crous P."/>
            <person name="Smith M.E."/>
        </authorList>
    </citation>
    <scope>NUCLEOTIDE SEQUENCE</scope>
    <source>
        <strain evidence="1">RSA 2271</strain>
    </source>
</reference>
<evidence type="ECO:0000313" key="2">
    <source>
        <dbReference type="Proteomes" id="UP001145114"/>
    </source>
</evidence>
<accession>A0ACC1HQP7</accession>
<sequence length="87" mass="9251">STLKKIVPLLDRVLVQRIKAEARTASGILLPEKAVEKLQEGVVVAVGPGALSKDGKHIPVELKEGDHVLLPSYGGTSVKVEDDKDAE</sequence>
<dbReference type="EMBL" id="JAMZIH010002102">
    <property type="protein sequence ID" value="KAJ1677666.1"/>
    <property type="molecule type" value="Genomic_DNA"/>
</dbReference>
<name>A0ACC1HQP7_9FUNG</name>
<proteinExistence type="predicted"/>
<comment type="caution">
    <text evidence="1">The sequence shown here is derived from an EMBL/GenBank/DDBJ whole genome shotgun (WGS) entry which is preliminary data.</text>
</comment>